<comment type="similarity">
    <text evidence="2 9">Belongs to the eIF-2B alpha/beta/delta subunits family.</text>
</comment>
<dbReference type="PANTHER" id="PTHR45860">
    <property type="entry name" value="TRANSLATION INITIATION FACTOR EIF-2B SUBUNIT ALPHA"/>
    <property type="match status" value="1"/>
</dbReference>
<comment type="subunit">
    <text evidence="8">Component of the translation initiation factor 2B (eIF2B) complex which is a heterodecamer of two sets of five different subunits: alpha, beta, gamma, delta and epsilon. Subunits alpha, beta and delta comprise a regulatory subcomplex and subunits epsilon and gamma comprise a catalytic subcomplex. Within the complex, the hexameric regulatory complex resides at the center, with the two heterodimeric catalytic subcomplexes bound on opposite sides.</text>
</comment>
<evidence type="ECO:0000256" key="2">
    <source>
        <dbReference type="ARBA" id="ARBA00007251"/>
    </source>
</evidence>
<dbReference type="FunFam" id="1.20.120.1070:FF:000002">
    <property type="entry name" value="Translation initiation factor eIF-2B subunit alpha"/>
    <property type="match status" value="1"/>
</dbReference>
<evidence type="ECO:0000313" key="10">
    <source>
        <dbReference type="EMBL" id="KAA8912549.1"/>
    </source>
</evidence>
<organism evidence="10 11">
    <name type="scientific">Trichomonascus ciferrii</name>
    <dbReference type="NCBI Taxonomy" id="44093"/>
    <lineage>
        <taxon>Eukaryota</taxon>
        <taxon>Fungi</taxon>
        <taxon>Dikarya</taxon>
        <taxon>Ascomycota</taxon>
        <taxon>Saccharomycotina</taxon>
        <taxon>Dipodascomycetes</taxon>
        <taxon>Dipodascales</taxon>
        <taxon>Trichomonascaceae</taxon>
        <taxon>Trichomonascus</taxon>
        <taxon>Trichomonascus ciferrii complex</taxon>
    </lineage>
</organism>
<dbReference type="Proteomes" id="UP000761534">
    <property type="component" value="Unassembled WGS sequence"/>
</dbReference>
<dbReference type="SUPFAM" id="SSF100950">
    <property type="entry name" value="NagB/RpiA/CoA transferase-like"/>
    <property type="match status" value="1"/>
</dbReference>
<evidence type="ECO:0000313" key="11">
    <source>
        <dbReference type="Proteomes" id="UP000761534"/>
    </source>
</evidence>
<sequence length="319" mass="35447">MIRSLDLGHSNDRVEDFDLKETYFRFLREDPEMTMPVAAIESLVVLLSNTKPSTSSELIQILAEATESLKKSVKNSISLSAGCDLFMRFVLRNVNQYGEWEACRSHLITNGRLFADRAKASRNKIGEIGLPFIRDDDVILVHSQSRAVIALLTQAAKKYVRFRVYVTEARRSDQGVKMASVLRGEGIPVCVIPDSAVGYVIDKVDKVFFGAEGVAESGGVINEIGSYQVAVLAHNAHKPVYVVAESHKFVRLYPISPSDVPVEHPLEFSIDEPQSHEEIITASPQIDFTPHQFITALITDLGVLTPSGVSEELIKIWYD</sequence>
<dbReference type="InterPro" id="IPR051501">
    <property type="entry name" value="eIF2B_alpha/beta/delta"/>
</dbReference>
<evidence type="ECO:0000256" key="1">
    <source>
        <dbReference type="ARBA" id="ARBA00004514"/>
    </source>
</evidence>
<dbReference type="InterPro" id="IPR042529">
    <property type="entry name" value="IF_2B-like_C"/>
</dbReference>
<evidence type="ECO:0000256" key="4">
    <source>
        <dbReference type="ARBA" id="ARBA00022540"/>
    </source>
</evidence>
<keyword evidence="4" id="KW-0396">Initiation factor</keyword>
<dbReference type="GO" id="GO:0005851">
    <property type="term" value="C:eukaryotic translation initiation factor 2B complex"/>
    <property type="evidence" value="ECO:0007669"/>
    <property type="project" value="TreeGrafter"/>
</dbReference>
<evidence type="ECO:0000256" key="5">
    <source>
        <dbReference type="ARBA" id="ARBA00022917"/>
    </source>
</evidence>
<keyword evidence="3" id="KW-0963">Cytoplasm</keyword>
<evidence type="ECO:0000256" key="7">
    <source>
        <dbReference type="ARBA" id="ARBA00044236"/>
    </source>
</evidence>
<evidence type="ECO:0000256" key="8">
    <source>
        <dbReference type="ARBA" id="ARBA00046432"/>
    </source>
</evidence>
<dbReference type="GO" id="GO:0005829">
    <property type="term" value="C:cytosol"/>
    <property type="evidence" value="ECO:0007669"/>
    <property type="project" value="UniProtKB-SubCell"/>
</dbReference>
<dbReference type="OrthoDB" id="10249309at2759"/>
<evidence type="ECO:0000256" key="9">
    <source>
        <dbReference type="RuleBase" id="RU003814"/>
    </source>
</evidence>
<dbReference type="GO" id="GO:0005085">
    <property type="term" value="F:guanyl-nucleotide exchange factor activity"/>
    <property type="evidence" value="ECO:0007669"/>
    <property type="project" value="TreeGrafter"/>
</dbReference>
<dbReference type="AlphaFoldDB" id="A0A642V334"/>
<evidence type="ECO:0000256" key="6">
    <source>
        <dbReference type="ARBA" id="ARBA00044208"/>
    </source>
</evidence>
<dbReference type="VEuPathDB" id="FungiDB:TRICI_003458"/>
<dbReference type="Gene3D" id="3.40.50.10470">
    <property type="entry name" value="Translation initiation factor eif-2b, domain 2"/>
    <property type="match status" value="1"/>
</dbReference>
<accession>A0A642V334</accession>
<name>A0A642V334_9ASCO</name>
<dbReference type="Pfam" id="PF01008">
    <property type="entry name" value="IF-2B"/>
    <property type="match status" value="1"/>
</dbReference>
<comment type="subcellular location">
    <subcellularLocation>
        <location evidence="1">Cytoplasm</location>
        <location evidence="1">Cytosol</location>
    </subcellularLocation>
</comment>
<protein>
    <recommendedName>
        <fullName evidence="6">Translation initiation factor eIF2B subunit alpha</fullName>
    </recommendedName>
    <alternativeName>
        <fullName evidence="7">eIF2B GDP-GTP exchange factor subunit alpha</fullName>
    </alternativeName>
</protein>
<keyword evidence="5" id="KW-0648">Protein biosynthesis</keyword>
<evidence type="ECO:0000256" key="3">
    <source>
        <dbReference type="ARBA" id="ARBA00022490"/>
    </source>
</evidence>
<dbReference type="GO" id="GO:0003743">
    <property type="term" value="F:translation initiation factor activity"/>
    <property type="evidence" value="ECO:0007669"/>
    <property type="project" value="UniProtKB-KW"/>
</dbReference>
<comment type="caution">
    <text evidence="10">The sequence shown here is derived from an EMBL/GenBank/DDBJ whole genome shotgun (WGS) entry which is preliminary data.</text>
</comment>
<dbReference type="InterPro" id="IPR000649">
    <property type="entry name" value="IF-2B-related"/>
</dbReference>
<gene>
    <name evidence="10" type="ORF">TRICI_003458</name>
</gene>
<reference evidence="10" key="1">
    <citation type="journal article" date="2019" name="G3 (Bethesda)">
        <title>Genome Assemblies of Two Rare Opportunistic Yeast Pathogens: Diutina rugosa (syn. Candida rugosa) and Trichomonascus ciferrii (syn. Candida ciferrii).</title>
        <authorList>
            <person name="Mixao V."/>
            <person name="Saus E."/>
            <person name="Hansen A.P."/>
            <person name="Lass-Florl C."/>
            <person name="Gabaldon T."/>
        </authorList>
    </citation>
    <scope>NUCLEOTIDE SEQUENCE</scope>
    <source>
        <strain evidence="10">CBS 4856</strain>
    </source>
</reference>
<dbReference type="Gene3D" id="1.20.120.1070">
    <property type="entry name" value="Translation initiation factor eIF-2B, N-terminal domain"/>
    <property type="match status" value="1"/>
</dbReference>
<dbReference type="EMBL" id="SWFS01000253">
    <property type="protein sequence ID" value="KAA8912549.1"/>
    <property type="molecule type" value="Genomic_DNA"/>
</dbReference>
<keyword evidence="11" id="KW-1185">Reference proteome</keyword>
<dbReference type="InterPro" id="IPR042528">
    <property type="entry name" value="elF-2B_alpha_N"/>
</dbReference>
<dbReference type="PANTHER" id="PTHR45860:SF1">
    <property type="entry name" value="TRANSLATION INITIATION FACTOR EIF-2B SUBUNIT ALPHA"/>
    <property type="match status" value="1"/>
</dbReference>
<dbReference type="InterPro" id="IPR037171">
    <property type="entry name" value="NagB/RpiA_transferase-like"/>
</dbReference>
<proteinExistence type="inferred from homology"/>